<organism evidence="9 10">
    <name type="scientific">Acinetobacter johnsonii</name>
    <dbReference type="NCBI Taxonomy" id="40214"/>
    <lineage>
        <taxon>Bacteria</taxon>
        <taxon>Pseudomonadati</taxon>
        <taxon>Pseudomonadota</taxon>
        <taxon>Gammaproteobacteria</taxon>
        <taxon>Moraxellales</taxon>
        <taxon>Moraxellaceae</taxon>
        <taxon>Acinetobacter</taxon>
    </lineage>
</organism>
<dbReference type="PANTHER" id="PTHR10629">
    <property type="entry name" value="CYTOSINE-SPECIFIC METHYLTRANSFERASE"/>
    <property type="match status" value="1"/>
</dbReference>
<dbReference type="NCBIfam" id="TIGR00675">
    <property type="entry name" value="dcm"/>
    <property type="match status" value="1"/>
</dbReference>
<protein>
    <recommendedName>
        <fullName evidence="8">Cytosine-specific methyltransferase</fullName>
        <ecNumber evidence="8">2.1.1.37</ecNumber>
    </recommendedName>
</protein>
<dbReference type="InterPro" id="IPR001525">
    <property type="entry name" value="C5_MeTfrase"/>
</dbReference>
<keyword evidence="3 6" id="KW-0949">S-adenosyl-L-methionine</keyword>
<evidence type="ECO:0000313" key="10">
    <source>
        <dbReference type="Proteomes" id="UP001159915"/>
    </source>
</evidence>
<keyword evidence="1 6" id="KW-0489">Methyltransferase</keyword>
<dbReference type="Gene3D" id="3.90.120.10">
    <property type="entry name" value="DNA Methylase, subunit A, domain 2"/>
    <property type="match status" value="1"/>
</dbReference>
<keyword evidence="4" id="KW-0680">Restriction system</keyword>
<dbReference type="GO" id="GO:0009307">
    <property type="term" value="P:DNA restriction-modification system"/>
    <property type="evidence" value="ECO:0007669"/>
    <property type="project" value="UniProtKB-KW"/>
</dbReference>
<name>A0AA42SR09_ACIJO</name>
<dbReference type="PANTHER" id="PTHR10629:SF52">
    <property type="entry name" value="DNA (CYTOSINE-5)-METHYLTRANSFERASE 1"/>
    <property type="match status" value="1"/>
</dbReference>
<dbReference type="RefSeq" id="WP_279671865.1">
    <property type="nucleotide sequence ID" value="NZ_JAOCBE010000006.1"/>
</dbReference>
<dbReference type="GO" id="GO:0003677">
    <property type="term" value="F:DNA binding"/>
    <property type="evidence" value="ECO:0007669"/>
    <property type="project" value="TreeGrafter"/>
</dbReference>
<comment type="caution">
    <text evidence="9">The sequence shown here is derived from an EMBL/GenBank/DDBJ whole genome shotgun (WGS) entry which is preliminary data.</text>
</comment>
<evidence type="ECO:0000256" key="6">
    <source>
        <dbReference type="PROSITE-ProRule" id="PRU01016"/>
    </source>
</evidence>
<keyword evidence="2 6" id="KW-0808">Transferase</keyword>
<evidence type="ECO:0000256" key="4">
    <source>
        <dbReference type="ARBA" id="ARBA00022747"/>
    </source>
</evidence>
<proteinExistence type="inferred from homology"/>
<dbReference type="InterPro" id="IPR029063">
    <property type="entry name" value="SAM-dependent_MTases_sf"/>
</dbReference>
<evidence type="ECO:0000256" key="3">
    <source>
        <dbReference type="ARBA" id="ARBA00022691"/>
    </source>
</evidence>
<dbReference type="GO" id="GO:0003886">
    <property type="term" value="F:DNA (cytosine-5-)-methyltransferase activity"/>
    <property type="evidence" value="ECO:0007669"/>
    <property type="project" value="UniProtKB-EC"/>
</dbReference>
<dbReference type="PRINTS" id="PR00105">
    <property type="entry name" value="C5METTRFRASE"/>
</dbReference>
<dbReference type="InterPro" id="IPR018117">
    <property type="entry name" value="C5_DNA_meth_AS"/>
</dbReference>
<reference evidence="9" key="1">
    <citation type="submission" date="2022-09" db="EMBL/GenBank/DDBJ databases">
        <title>Intensive care unit water sources are persistently colonized with multi-drug resistant bacteria and are the site of extensive horizontal gene transfer of antibiotic resistance genes.</title>
        <authorList>
            <person name="Diorio-Toth L."/>
        </authorList>
    </citation>
    <scope>NUCLEOTIDE SEQUENCE</scope>
    <source>
        <strain evidence="9">GD03920</strain>
    </source>
</reference>
<dbReference type="InterPro" id="IPR050390">
    <property type="entry name" value="C5-Methyltransferase"/>
</dbReference>
<sequence length="393" mass="44064">MIPPLFLWDADVNYLSFFSGALGLDLGLEKAGFKPLMYCEFDKKCQETIAVNQPNIPLIGDIRNYSAQDILEKVGLSATDTIDLVVGGPPCQAFSTAGARRSFEDERGNVFIHYLQIATDLKARYIVIENVRGLLSAVYKPSEHDEDSLKDAKGTALEHIVNFLESKGYGVSFNLYNSANYGAPQIRERVVIIASADGSKAPYLNPTHSQNGEFDLKPWKTLKEAISDLPKEKNQACAVFPEKRLKYYRLLKSGQNWRNLPEDLQKEAMGKSYYLGGGKTGFLRRLNWDKPSPTLVTSPTMPATDLAHPEEDRPLSVAEYARIQQFPDHWKFAGKLVDQYKQIGNAVPGGLGYAIAQTIINHDQGNNIQPPEGFPFSRYKFTTEKDWKKAFKK</sequence>
<dbReference type="EC" id="2.1.1.37" evidence="8"/>
<dbReference type="GO" id="GO:0032259">
    <property type="term" value="P:methylation"/>
    <property type="evidence" value="ECO:0007669"/>
    <property type="project" value="UniProtKB-KW"/>
</dbReference>
<dbReference type="Gene3D" id="3.40.50.150">
    <property type="entry name" value="Vaccinia Virus protein VP39"/>
    <property type="match status" value="1"/>
</dbReference>
<accession>A0AA42SR09</accession>
<dbReference type="Pfam" id="PF00145">
    <property type="entry name" value="DNA_methylase"/>
    <property type="match status" value="1"/>
</dbReference>
<evidence type="ECO:0000256" key="5">
    <source>
        <dbReference type="ARBA" id="ARBA00047422"/>
    </source>
</evidence>
<dbReference type="PROSITE" id="PS51679">
    <property type="entry name" value="SAM_MT_C5"/>
    <property type="match status" value="1"/>
</dbReference>
<comment type="catalytic activity">
    <reaction evidence="5 8">
        <text>a 2'-deoxycytidine in DNA + S-adenosyl-L-methionine = a 5-methyl-2'-deoxycytidine in DNA + S-adenosyl-L-homocysteine + H(+)</text>
        <dbReference type="Rhea" id="RHEA:13681"/>
        <dbReference type="Rhea" id="RHEA-COMP:11369"/>
        <dbReference type="Rhea" id="RHEA-COMP:11370"/>
        <dbReference type="ChEBI" id="CHEBI:15378"/>
        <dbReference type="ChEBI" id="CHEBI:57856"/>
        <dbReference type="ChEBI" id="CHEBI:59789"/>
        <dbReference type="ChEBI" id="CHEBI:85452"/>
        <dbReference type="ChEBI" id="CHEBI:85454"/>
        <dbReference type="EC" id="2.1.1.37"/>
    </reaction>
</comment>
<dbReference type="SUPFAM" id="SSF53335">
    <property type="entry name" value="S-adenosyl-L-methionine-dependent methyltransferases"/>
    <property type="match status" value="1"/>
</dbReference>
<dbReference type="PROSITE" id="PS00094">
    <property type="entry name" value="C5_MTASE_1"/>
    <property type="match status" value="1"/>
</dbReference>
<dbReference type="EMBL" id="JAOCBE010000006">
    <property type="protein sequence ID" value="MDH0971222.1"/>
    <property type="molecule type" value="Genomic_DNA"/>
</dbReference>
<evidence type="ECO:0000256" key="7">
    <source>
        <dbReference type="RuleBase" id="RU000416"/>
    </source>
</evidence>
<evidence type="ECO:0000256" key="1">
    <source>
        <dbReference type="ARBA" id="ARBA00022603"/>
    </source>
</evidence>
<dbReference type="AlphaFoldDB" id="A0AA42SR09"/>
<dbReference type="Proteomes" id="UP001159915">
    <property type="component" value="Unassembled WGS sequence"/>
</dbReference>
<feature type="active site" evidence="6">
    <location>
        <position position="91"/>
    </location>
</feature>
<evidence type="ECO:0000256" key="8">
    <source>
        <dbReference type="RuleBase" id="RU000417"/>
    </source>
</evidence>
<evidence type="ECO:0000256" key="2">
    <source>
        <dbReference type="ARBA" id="ARBA00022679"/>
    </source>
</evidence>
<comment type="similarity">
    <text evidence="6 7">Belongs to the class I-like SAM-binding methyltransferase superfamily. C5-methyltransferase family.</text>
</comment>
<dbReference type="GO" id="GO:0044027">
    <property type="term" value="P:negative regulation of gene expression via chromosomal CpG island methylation"/>
    <property type="evidence" value="ECO:0007669"/>
    <property type="project" value="TreeGrafter"/>
</dbReference>
<evidence type="ECO:0000313" key="9">
    <source>
        <dbReference type="EMBL" id="MDH0971222.1"/>
    </source>
</evidence>
<gene>
    <name evidence="9" type="ORF">N5C10_19000</name>
</gene>